<name>A0A3Q7FDA5_SOLLC</name>
<dbReference type="EnsemblPlants" id="Solyc03g006385.1.1">
    <property type="protein sequence ID" value="Solyc03g006385.1.1"/>
    <property type="gene ID" value="Solyc03g006385.1"/>
</dbReference>
<dbReference type="Proteomes" id="UP000004994">
    <property type="component" value="Chromosome 3"/>
</dbReference>
<dbReference type="InParanoid" id="A0A3Q7FDA5"/>
<reference evidence="1" key="1">
    <citation type="journal article" date="2012" name="Nature">
        <title>The tomato genome sequence provides insights into fleshy fruit evolution.</title>
        <authorList>
            <consortium name="Tomato Genome Consortium"/>
        </authorList>
    </citation>
    <scope>NUCLEOTIDE SEQUENCE [LARGE SCALE GENOMIC DNA]</scope>
    <source>
        <strain evidence="1">cv. Heinz 1706</strain>
    </source>
</reference>
<evidence type="ECO:0000313" key="1">
    <source>
        <dbReference type="EnsemblPlants" id="Solyc03g006385.1.1"/>
    </source>
</evidence>
<evidence type="ECO:0000313" key="2">
    <source>
        <dbReference type="Proteomes" id="UP000004994"/>
    </source>
</evidence>
<reference evidence="1" key="2">
    <citation type="submission" date="2019-01" db="UniProtKB">
        <authorList>
            <consortium name="EnsemblPlants"/>
        </authorList>
    </citation>
    <scope>IDENTIFICATION</scope>
    <source>
        <strain evidence="1">cv. Heinz 1706</strain>
    </source>
</reference>
<proteinExistence type="predicted"/>
<dbReference type="AlphaFoldDB" id="A0A3Q7FDA5"/>
<organism evidence="1">
    <name type="scientific">Solanum lycopersicum</name>
    <name type="common">Tomato</name>
    <name type="synonym">Lycopersicon esculentum</name>
    <dbReference type="NCBI Taxonomy" id="4081"/>
    <lineage>
        <taxon>Eukaryota</taxon>
        <taxon>Viridiplantae</taxon>
        <taxon>Streptophyta</taxon>
        <taxon>Embryophyta</taxon>
        <taxon>Tracheophyta</taxon>
        <taxon>Spermatophyta</taxon>
        <taxon>Magnoliopsida</taxon>
        <taxon>eudicotyledons</taxon>
        <taxon>Gunneridae</taxon>
        <taxon>Pentapetalae</taxon>
        <taxon>asterids</taxon>
        <taxon>lamiids</taxon>
        <taxon>Solanales</taxon>
        <taxon>Solanaceae</taxon>
        <taxon>Solanoideae</taxon>
        <taxon>Solaneae</taxon>
        <taxon>Solanum</taxon>
        <taxon>Solanum subgen. Lycopersicon</taxon>
    </lineage>
</organism>
<accession>A0A3Q7FDA5</accession>
<sequence>MHENHIQGKKTQSGMELGYHASDKYKRKSDYDKGFNNDWTVTDSGDRIVEMTEKSKIRMEDP</sequence>
<keyword evidence="2" id="KW-1185">Reference proteome</keyword>
<protein>
    <submittedName>
        <fullName evidence="1">Uncharacterized protein</fullName>
    </submittedName>
</protein>
<dbReference type="Gramene" id="Solyc03g006385.1.1">
    <property type="protein sequence ID" value="Solyc03g006385.1.1"/>
    <property type="gene ID" value="Solyc03g006385.1"/>
</dbReference>